<reference evidence="12 13" key="1">
    <citation type="journal article" date="2011" name="Nature">
        <title>Genome sequencing reveals insights into physiology and longevity of the naked mole rat.</title>
        <authorList>
            <person name="Kim E.B."/>
            <person name="Fang X."/>
            <person name="Fushan A.A."/>
            <person name="Huang Z."/>
            <person name="Lobanov A.V."/>
            <person name="Han L."/>
            <person name="Marino S.M."/>
            <person name="Sun X."/>
            <person name="Turanov A.A."/>
            <person name="Yang P."/>
            <person name="Yim S.H."/>
            <person name="Zhao X."/>
            <person name="Kasaikina M.V."/>
            <person name="Stoletzki N."/>
            <person name="Peng C."/>
            <person name="Polak P."/>
            <person name="Xiong Z."/>
            <person name="Kiezun A."/>
            <person name="Zhu Y."/>
            <person name="Chen Y."/>
            <person name="Kryukov G.V."/>
            <person name="Zhang Q."/>
            <person name="Peshkin L."/>
            <person name="Yang L."/>
            <person name="Bronson R.T."/>
            <person name="Buffenstein R."/>
            <person name="Wang B."/>
            <person name="Han C."/>
            <person name="Li Q."/>
            <person name="Chen L."/>
            <person name="Zhao W."/>
            <person name="Sunyaev S.R."/>
            <person name="Park T.J."/>
            <person name="Zhang G."/>
            <person name="Wang J."/>
            <person name="Gladyshev V.N."/>
        </authorList>
    </citation>
    <scope>NUCLEOTIDE SEQUENCE [LARGE SCALE GENOMIC DNA]</scope>
</reference>
<proteinExistence type="inferred from homology"/>
<organism evidence="12 13">
    <name type="scientific">Heterocephalus glaber</name>
    <name type="common">Naked mole rat</name>
    <dbReference type="NCBI Taxonomy" id="10181"/>
    <lineage>
        <taxon>Eukaryota</taxon>
        <taxon>Metazoa</taxon>
        <taxon>Chordata</taxon>
        <taxon>Craniata</taxon>
        <taxon>Vertebrata</taxon>
        <taxon>Euteleostomi</taxon>
        <taxon>Mammalia</taxon>
        <taxon>Eutheria</taxon>
        <taxon>Euarchontoglires</taxon>
        <taxon>Glires</taxon>
        <taxon>Rodentia</taxon>
        <taxon>Hystricomorpha</taxon>
        <taxon>Bathyergidae</taxon>
        <taxon>Heterocephalus</taxon>
    </lineage>
</organism>
<dbReference type="GO" id="GO:0030335">
    <property type="term" value="P:positive regulation of cell migration"/>
    <property type="evidence" value="ECO:0007669"/>
    <property type="project" value="TreeGrafter"/>
</dbReference>
<evidence type="ECO:0000256" key="5">
    <source>
        <dbReference type="ARBA" id="ARBA00022525"/>
    </source>
</evidence>
<dbReference type="GO" id="GO:0006954">
    <property type="term" value="P:inflammatory response"/>
    <property type="evidence" value="ECO:0007669"/>
    <property type="project" value="TreeGrafter"/>
</dbReference>
<evidence type="ECO:0000256" key="2">
    <source>
        <dbReference type="ARBA" id="ARBA00010868"/>
    </source>
</evidence>
<evidence type="ECO:0000256" key="6">
    <source>
        <dbReference type="ARBA" id="ARBA00022729"/>
    </source>
</evidence>
<dbReference type="InterPro" id="IPR039809">
    <property type="entry name" value="Chemokine_b/g/d"/>
</dbReference>
<sequence length="90" mass="10178">MKPLMTALLVLFCTTMLCSCEEDKRHTAPDCCFSFISRQIPHNLVVAYFKTSGTCLTDGIIFLTKKGLYICADSSNDWVQEYIRDLEANS</sequence>
<evidence type="ECO:0000313" key="14">
    <source>
        <dbReference type="Proteomes" id="UP000694906"/>
    </source>
</evidence>
<evidence type="ECO:0000256" key="8">
    <source>
        <dbReference type="ARBA" id="ARBA00044740"/>
    </source>
</evidence>
<dbReference type="CDD" id="cd00272">
    <property type="entry name" value="Chemokine_CC"/>
    <property type="match status" value="1"/>
</dbReference>
<dbReference type="InterPro" id="IPR000827">
    <property type="entry name" value="Chemokine_CC_CS"/>
</dbReference>
<dbReference type="STRING" id="10181.G5B737"/>
<evidence type="ECO:0000313" key="15">
    <source>
        <dbReference type="RefSeq" id="XP_004870727.1"/>
    </source>
</evidence>
<keyword evidence="6 10" id="KW-0732">Signal</keyword>
<evidence type="ECO:0000256" key="4">
    <source>
        <dbReference type="ARBA" id="ARBA00022514"/>
    </source>
</evidence>
<evidence type="ECO:0000256" key="3">
    <source>
        <dbReference type="ARBA" id="ARBA00022500"/>
    </source>
</evidence>
<dbReference type="Proteomes" id="UP000006813">
    <property type="component" value="Unassembled WGS sequence"/>
</dbReference>
<evidence type="ECO:0000256" key="7">
    <source>
        <dbReference type="ARBA" id="ARBA00023157"/>
    </source>
</evidence>
<dbReference type="PANTHER" id="PTHR12015:SF183">
    <property type="entry name" value="C-C MOTIF CHEMOKINE 3"/>
    <property type="match status" value="1"/>
</dbReference>
<dbReference type="SUPFAM" id="SSF54117">
    <property type="entry name" value="Interleukin 8-like chemokines"/>
    <property type="match status" value="1"/>
</dbReference>
<evidence type="ECO:0000259" key="11">
    <source>
        <dbReference type="SMART" id="SM00199"/>
    </source>
</evidence>
<dbReference type="Gene3D" id="2.40.50.40">
    <property type="match status" value="1"/>
</dbReference>
<dbReference type="SMART" id="SM00199">
    <property type="entry name" value="SCY"/>
    <property type="match status" value="1"/>
</dbReference>
<protein>
    <recommendedName>
        <fullName evidence="10">C-C motif chemokine</fullName>
    </recommendedName>
</protein>
<dbReference type="PROSITE" id="PS00472">
    <property type="entry name" value="SMALL_CYTOKINES_CC"/>
    <property type="match status" value="1"/>
</dbReference>
<reference evidence="15" key="2">
    <citation type="submission" date="2025-04" db="UniProtKB">
        <authorList>
            <consortium name="RefSeq"/>
        </authorList>
    </citation>
    <scope>IDENTIFICATION</scope>
</reference>
<dbReference type="OrthoDB" id="9404618at2759"/>
<dbReference type="RefSeq" id="XP_004870727.1">
    <property type="nucleotide sequence ID" value="XM_004870670.3"/>
</dbReference>
<comment type="subcellular location">
    <subcellularLocation>
        <location evidence="1 10">Secreted</location>
    </subcellularLocation>
</comment>
<dbReference type="GO" id="GO:0005615">
    <property type="term" value="C:extracellular space"/>
    <property type="evidence" value="ECO:0007669"/>
    <property type="project" value="UniProtKB-KW"/>
</dbReference>
<keyword evidence="3 10" id="KW-0145">Chemotaxis</keyword>
<dbReference type="GeneID" id="101714634"/>
<feature type="chain" id="PRO_5044524268" description="C-C motif chemokine" evidence="10">
    <location>
        <begin position="21"/>
        <end position="90"/>
    </location>
</feature>
<dbReference type="Pfam" id="PF00048">
    <property type="entry name" value="IL8"/>
    <property type="match status" value="1"/>
</dbReference>
<dbReference type="KEGG" id="hgl:101714634"/>
<keyword evidence="7" id="KW-1015">Disulfide bond</keyword>
<evidence type="ECO:0000313" key="12">
    <source>
        <dbReference type="EMBL" id="EHB05098.1"/>
    </source>
</evidence>
<dbReference type="PROSITE" id="PS51257">
    <property type="entry name" value="PROKAR_LIPOPROTEIN"/>
    <property type="match status" value="1"/>
</dbReference>
<evidence type="ECO:0000313" key="13">
    <source>
        <dbReference type="Proteomes" id="UP000006813"/>
    </source>
</evidence>
<dbReference type="InterPro" id="IPR001811">
    <property type="entry name" value="Chemokine_IL8-like_dom"/>
</dbReference>
<dbReference type="InParanoid" id="G5B737"/>
<keyword evidence="14" id="KW-1185">Reference proteome</keyword>
<dbReference type="FunFam" id="2.40.50.40:FF:000002">
    <property type="entry name" value="C-C motif chemokine"/>
    <property type="match status" value="1"/>
</dbReference>
<comment type="similarity">
    <text evidence="2 10">Belongs to the intercrine beta (chemokine CC) family.</text>
</comment>
<keyword evidence="5 10" id="KW-0964">Secreted</keyword>
<evidence type="ECO:0000256" key="9">
    <source>
        <dbReference type="ARBA" id="ARBA00046726"/>
    </source>
</evidence>
<dbReference type="Proteomes" id="UP000694906">
    <property type="component" value="Unplaced"/>
</dbReference>
<evidence type="ECO:0000256" key="10">
    <source>
        <dbReference type="RuleBase" id="RU361150"/>
    </source>
</evidence>
<accession>G5B737</accession>
<dbReference type="PANTHER" id="PTHR12015">
    <property type="entry name" value="SMALL INDUCIBLE CYTOKINE A"/>
    <property type="match status" value="1"/>
</dbReference>
<keyword evidence="4 10" id="KW-0202">Cytokine</keyword>
<feature type="domain" description="Chemokine interleukin-8-like" evidence="11">
    <location>
        <begin position="28"/>
        <end position="86"/>
    </location>
</feature>
<comment type="subunit">
    <text evidence="9">Self-associates. Also heterodimer of MIP-1-alpha(4-69) and MIP-1-beta(3-69). Interacts with CCR1.</text>
</comment>
<dbReference type="GO" id="GO:0008009">
    <property type="term" value="F:chemokine activity"/>
    <property type="evidence" value="ECO:0007669"/>
    <property type="project" value="InterPro"/>
</dbReference>
<dbReference type="eggNOG" id="ENOG502TKQF">
    <property type="taxonomic scope" value="Eukaryota"/>
</dbReference>
<name>G5B737_HETGA</name>
<dbReference type="AlphaFoldDB" id="G5B737"/>
<dbReference type="EMBL" id="JH168696">
    <property type="protein sequence ID" value="EHB05098.1"/>
    <property type="molecule type" value="Genomic_DNA"/>
</dbReference>
<comment type="function">
    <text evidence="8">Monokine with inflammatory and chemokinetic properties. Binds to CCR1, CCR4 and CCR5. One of the major HIV-suppressive factors produced by CD8+ T-cells. Recombinant MIP-1-alpha induces a dose-dependent inhibition of different strains of HIV-1, HIV-2, and simian immunodeficiency virus (SIV).</text>
</comment>
<dbReference type="GO" id="GO:0061844">
    <property type="term" value="P:antimicrobial humoral immune response mediated by antimicrobial peptide"/>
    <property type="evidence" value="ECO:0007669"/>
    <property type="project" value="TreeGrafter"/>
</dbReference>
<gene>
    <name evidence="15" type="primary">LOC101714634</name>
    <name evidence="12" type="ORF">GW7_18259</name>
</gene>
<dbReference type="Bgee" id="ENSHGLG00000006414">
    <property type="expression patterns" value="Expressed in zone of skin and 2 other cell types or tissues"/>
</dbReference>
<dbReference type="GO" id="GO:0070098">
    <property type="term" value="P:chemokine-mediated signaling pathway"/>
    <property type="evidence" value="ECO:0007669"/>
    <property type="project" value="TreeGrafter"/>
</dbReference>
<feature type="signal peptide" evidence="10">
    <location>
        <begin position="1"/>
        <end position="20"/>
    </location>
</feature>
<dbReference type="GeneTree" id="ENSGT01100000263482"/>
<dbReference type="InterPro" id="IPR036048">
    <property type="entry name" value="Interleukin_8-like_sf"/>
</dbReference>
<dbReference type="GO" id="GO:0048020">
    <property type="term" value="F:CCR chemokine receptor binding"/>
    <property type="evidence" value="ECO:0007669"/>
    <property type="project" value="TreeGrafter"/>
</dbReference>
<dbReference type="OMA" id="TNKEFCC"/>
<evidence type="ECO:0000256" key="1">
    <source>
        <dbReference type="ARBA" id="ARBA00004613"/>
    </source>
</evidence>